<sequence length="115" mass="12977">MDLPEQIRMNITTDNLPPNFENESVESNVVVTIRCNIKSMSDVNEWVKEFGNRTNTKWTAEIHALVEERGDYQDKPIPGHLGRLNTEETSRTVADSGSLRLHPSSLPPGIKSFLD</sequence>
<evidence type="ECO:0000313" key="3">
    <source>
        <dbReference type="Proteomes" id="UP000499080"/>
    </source>
</evidence>
<proteinExistence type="predicted"/>
<evidence type="ECO:0000313" key="2">
    <source>
        <dbReference type="EMBL" id="GBM37404.1"/>
    </source>
</evidence>
<feature type="region of interest" description="Disordered" evidence="1">
    <location>
        <begin position="72"/>
        <end position="115"/>
    </location>
</feature>
<keyword evidence="3" id="KW-1185">Reference proteome</keyword>
<organism evidence="2 3">
    <name type="scientific">Araneus ventricosus</name>
    <name type="common">Orbweaver spider</name>
    <name type="synonym">Epeira ventricosa</name>
    <dbReference type="NCBI Taxonomy" id="182803"/>
    <lineage>
        <taxon>Eukaryota</taxon>
        <taxon>Metazoa</taxon>
        <taxon>Ecdysozoa</taxon>
        <taxon>Arthropoda</taxon>
        <taxon>Chelicerata</taxon>
        <taxon>Arachnida</taxon>
        <taxon>Araneae</taxon>
        <taxon>Araneomorphae</taxon>
        <taxon>Entelegynae</taxon>
        <taxon>Araneoidea</taxon>
        <taxon>Araneidae</taxon>
        <taxon>Araneus</taxon>
    </lineage>
</organism>
<dbReference type="EMBL" id="BGPR01000839">
    <property type="protein sequence ID" value="GBM37404.1"/>
    <property type="molecule type" value="Genomic_DNA"/>
</dbReference>
<evidence type="ECO:0000256" key="1">
    <source>
        <dbReference type="SAM" id="MobiDB-lite"/>
    </source>
</evidence>
<accession>A0A4Y2FCX6</accession>
<comment type="caution">
    <text evidence="2">The sequence shown here is derived from an EMBL/GenBank/DDBJ whole genome shotgun (WGS) entry which is preliminary data.</text>
</comment>
<protein>
    <submittedName>
        <fullName evidence="2">Uncharacterized protein</fullName>
    </submittedName>
</protein>
<gene>
    <name evidence="2" type="ORF">AVEN_28354_1</name>
</gene>
<dbReference type="Proteomes" id="UP000499080">
    <property type="component" value="Unassembled WGS sequence"/>
</dbReference>
<dbReference type="AlphaFoldDB" id="A0A4Y2FCX6"/>
<name>A0A4Y2FCX6_ARAVE</name>
<reference evidence="2 3" key="1">
    <citation type="journal article" date="2019" name="Sci. Rep.">
        <title>Orb-weaving spider Araneus ventricosus genome elucidates the spidroin gene catalogue.</title>
        <authorList>
            <person name="Kono N."/>
            <person name="Nakamura H."/>
            <person name="Ohtoshi R."/>
            <person name="Moran D.A.P."/>
            <person name="Shinohara A."/>
            <person name="Yoshida Y."/>
            <person name="Fujiwara M."/>
            <person name="Mori M."/>
            <person name="Tomita M."/>
            <person name="Arakawa K."/>
        </authorList>
    </citation>
    <scope>NUCLEOTIDE SEQUENCE [LARGE SCALE GENOMIC DNA]</scope>
</reference>